<dbReference type="NCBIfam" id="TIGR04056">
    <property type="entry name" value="OMP_RagA_SusC"/>
    <property type="match status" value="1"/>
</dbReference>
<dbReference type="InterPro" id="IPR039426">
    <property type="entry name" value="TonB-dep_rcpt-like"/>
</dbReference>
<evidence type="ECO:0000256" key="5">
    <source>
        <dbReference type="ARBA" id="ARBA00023077"/>
    </source>
</evidence>
<evidence type="ECO:0000256" key="8">
    <source>
        <dbReference type="PROSITE-ProRule" id="PRU01360"/>
    </source>
</evidence>
<dbReference type="InterPro" id="IPR023996">
    <property type="entry name" value="TonB-dep_OMP_SusC/RagA"/>
</dbReference>
<accession>A0ABY1KNQ4</accession>
<dbReference type="Gene3D" id="2.40.170.20">
    <property type="entry name" value="TonB-dependent receptor, beta-barrel domain"/>
    <property type="match status" value="1"/>
</dbReference>
<keyword evidence="2 8" id="KW-0813">Transport</keyword>
<dbReference type="Pfam" id="PF07715">
    <property type="entry name" value="Plug"/>
    <property type="match status" value="1"/>
</dbReference>
<dbReference type="InterPro" id="IPR036942">
    <property type="entry name" value="Beta-barrel_TonB_sf"/>
</dbReference>
<comment type="subcellular location">
    <subcellularLocation>
        <location evidence="1 8">Cell outer membrane</location>
        <topology evidence="1 8">Multi-pass membrane protein</topology>
    </subcellularLocation>
</comment>
<feature type="domain" description="TonB-dependent receptor-like beta-barrel" evidence="11">
    <location>
        <begin position="489"/>
        <end position="975"/>
    </location>
</feature>
<dbReference type="EMBL" id="FTOB01000002">
    <property type="protein sequence ID" value="SIS54505.1"/>
    <property type="molecule type" value="Genomic_DNA"/>
</dbReference>
<dbReference type="InterPro" id="IPR008969">
    <property type="entry name" value="CarboxyPept-like_regulatory"/>
</dbReference>
<dbReference type="Proteomes" id="UP000185728">
    <property type="component" value="Unassembled WGS sequence"/>
</dbReference>
<dbReference type="Pfam" id="PF13715">
    <property type="entry name" value="CarbopepD_reg_2"/>
    <property type="match status" value="1"/>
</dbReference>
<dbReference type="Pfam" id="PF00593">
    <property type="entry name" value="TonB_dep_Rec_b-barrel"/>
    <property type="match status" value="1"/>
</dbReference>
<gene>
    <name evidence="13" type="ORF">SAMN05421766_102656</name>
</gene>
<proteinExistence type="inferred from homology"/>
<dbReference type="PROSITE" id="PS52016">
    <property type="entry name" value="TONB_DEPENDENT_REC_3"/>
    <property type="match status" value="1"/>
</dbReference>
<evidence type="ECO:0000256" key="3">
    <source>
        <dbReference type="ARBA" id="ARBA00022452"/>
    </source>
</evidence>
<keyword evidence="5 9" id="KW-0798">TonB box</keyword>
<evidence type="ECO:0000259" key="12">
    <source>
        <dbReference type="Pfam" id="PF07715"/>
    </source>
</evidence>
<evidence type="ECO:0000256" key="10">
    <source>
        <dbReference type="SAM" id="SignalP"/>
    </source>
</evidence>
<dbReference type="SUPFAM" id="SSF56935">
    <property type="entry name" value="Porins"/>
    <property type="match status" value="1"/>
</dbReference>
<evidence type="ECO:0000313" key="13">
    <source>
        <dbReference type="EMBL" id="SIS54505.1"/>
    </source>
</evidence>
<dbReference type="Gene3D" id="2.170.130.10">
    <property type="entry name" value="TonB-dependent receptor, plug domain"/>
    <property type="match status" value="1"/>
</dbReference>
<keyword evidence="6 8" id="KW-0472">Membrane</keyword>
<feature type="signal peptide" evidence="10">
    <location>
        <begin position="1"/>
        <end position="17"/>
    </location>
</feature>
<dbReference type="InterPro" id="IPR012910">
    <property type="entry name" value="Plug_dom"/>
</dbReference>
<dbReference type="InterPro" id="IPR037066">
    <property type="entry name" value="Plug_dom_sf"/>
</dbReference>
<feature type="domain" description="TonB-dependent receptor plug" evidence="12">
    <location>
        <begin position="210"/>
        <end position="312"/>
    </location>
</feature>
<evidence type="ECO:0000256" key="6">
    <source>
        <dbReference type="ARBA" id="ARBA00023136"/>
    </source>
</evidence>
<evidence type="ECO:0000256" key="2">
    <source>
        <dbReference type="ARBA" id="ARBA00022448"/>
    </source>
</evidence>
<evidence type="ECO:0000256" key="7">
    <source>
        <dbReference type="ARBA" id="ARBA00023237"/>
    </source>
</evidence>
<name>A0ABY1KNQ4_9FLAO</name>
<organism evidence="13 14">
    <name type="scientific">Zobellia uliginosa</name>
    <dbReference type="NCBI Taxonomy" id="143224"/>
    <lineage>
        <taxon>Bacteria</taxon>
        <taxon>Pseudomonadati</taxon>
        <taxon>Bacteroidota</taxon>
        <taxon>Flavobacteriia</taxon>
        <taxon>Flavobacteriales</taxon>
        <taxon>Flavobacteriaceae</taxon>
        <taxon>Zobellia</taxon>
    </lineage>
</organism>
<comment type="caution">
    <text evidence="13">The sequence shown here is derived from an EMBL/GenBank/DDBJ whole genome shotgun (WGS) entry which is preliminary data.</text>
</comment>
<evidence type="ECO:0000256" key="9">
    <source>
        <dbReference type="RuleBase" id="RU003357"/>
    </source>
</evidence>
<evidence type="ECO:0000256" key="1">
    <source>
        <dbReference type="ARBA" id="ARBA00004571"/>
    </source>
</evidence>
<dbReference type="InterPro" id="IPR023997">
    <property type="entry name" value="TonB-dep_OMP_SusC/RagA_CS"/>
</dbReference>
<reference evidence="13 14" key="1">
    <citation type="submission" date="2017-01" db="EMBL/GenBank/DDBJ databases">
        <authorList>
            <person name="Varghese N."/>
            <person name="Submissions S."/>
        </authorList>
    </citation>
    <scope>NUCLEOTIDE SEQUENCE [LARGE SCALE GENOMIC DNA]</scope>
    <source>
        <strain evidence="13 14">DSM 2061</strain>
    </source>
</reference>
<evidence type="ECO:0000259" key="11">
    <source>
        <dbReference type="Pfam" id="PF00593"/>
    </source>
</evidence>
<sequence length="1115" mass="123810">MKISMLFMFMVLFTMQAKTSYSQVTKISLDLNNVSVERIIDEIESQTEFHFVYQIKDVDLKRVISVKATQETVPQILTRIFAKTRTTHRVVDKQIFLKKRRVASLKRDKSVVQQKLVITGTVTDTNGQPLPGANIVEKGTTNGVTADFDGNFSFEVATDAIIVVSYIGFASKEVPVNGEANVNISLEESAAGLEEVVVVGYGTQKKVNLTGAISTVQFDEELENRPITNASQALGGTASGIWVSQNSGKPGGDGAQIRIRGWGTLNNANPLIIIDGVEGSFNQLNPNDIESISVLKDAASAAIYGSKAANGVVLITTKKGGLGQEMQVNISSYAGIQSLGRRYDLITDSSESMELTNIGLVNDGGSPLFSQELISEFKNSSDKYKYPNTDWYKALFRTAAIQEHNISVKGGSEKTSSYISVNYLDQEGIIPNTESERYGIRLNVESNVKDWLTVGAKANYIRRNSKEPYADITYGSVGRVYNMLGGATPYIAPYTRDGQFGSVQAIDENGSLLYDNRNPLIDAANGSTITEENFLTLNLHANIKFNDNLSLRTTISTNGNWNLIDKFNTSVFGYTDTGMETTTKNYNREGLEINRAQVSTLQNNLFSTINYTKNFAKIHDVSAIAGIQLETNKVQNVFARRTAPPKEGLTQVDAGTSGVQGEGNMTALRIFSYFGRLNYTLSDKYLLEANFRADGSSRFSKNNRWGVFPGFSAGWRVSQEQFIQELDVFSNLKLRASWGQLGNQNLDSFWPYLTVINQSNDLSYNYNGAFAPGAAVTNLVDENITWEKSSSIDLGIDIGLMDGKIGIEADYFQKKTENILVQLPLPLVHGGVSSPFQNVGEMSNNGFEFVVNYDNHKYERKDLSFNVGGNFTYIVNKVTKFQDGNSPDQLYLIREGYSFRSLYGYKVEGIYQSDDEALTHMHSNGLKPKAGNLRYVDLNNDGKLNFEDKQVLGNTIPKFTYGISSGFKYEGFDLSLLFQGIAGASAFTQNNFTNISYENRVFSTRWRDAWTPENTDTDMPSFKFNDSWDNSDSSFWVRKINFIKLKNVQVGYSFPDALISHLGMDKIYIYANAQNVFTIANKDYEGYDPERSTFDSGGGFYPIPRIVSIGLNLNF</sequence>
<keyword evidence="4 8" id="KW-0812">Transmembrane</keyword>
<dbReference type="SUPFAM" id="SSF49464">
    <property type="entry name" value="Carboxypeptidase regulatory domain-like"/>
    <property type="match status" value="1"/>
</dbReference>
<keyword evidence="10" id="KW-0732">Signal</keyword>
<protein>
    <submittedName>
        <fullName evidence="13">TonB-linked outer membrane protein, SusC/RagA family</fullName>
    </submittedName>
</protein>
<dbReference type="InterPro" id="IPR000531">
    <property type="entry name" value="Beta-barrel_TonB"/>
</dbReference>
<comment type="similarity">
    <text evidence="8 9">Belongs to the TonB-dependent receptor family.</text>
</comment>
<dbReference type="NCBIfam" id="TIGR04057">
    <property type="entry name" value="SusC_RagA_signa"/>
    <property type="match status" value="1"/>
</dbReference>
<keyword evidence="7 8" id="KW-0998">Cell outer membrane</keyword>
<keyword evidence="3 8" id="KW-1134">Transmembrane beta strand</keyword>
<keyword evidence="14" id="KW-1185">Reference proteome</keyword>
<evidence type="ECO:0000256" key="4">
    <source>
        <dbReference type="ARBA" id="ARBA00022692"/>
    </source>
</evidence>
<evidence type="ECO:0000313" key="14">
    <source>
        <dbReference type="Proteomes" id="UP000185728"/>
    </source>
</evidence>
<feature type="chain" id="PRO_5045620798" evidence="10">
    <location>
        <begin position="18"/>
        <end position="1115"/>
    </location>
</feature>
<dbReference type="Gene3D" id="2.60.40.1120">
    <property type="entry name" value="Carboxypeptidase-like, regulatory domain"/>
    <property type="match status" value="1"/>
</dbReference>